<name>A0A6L7EW51_9ACTN</name>
<proteinExistence type="predicted"/>
<evidence type="ECO:0000256" key="1">
    <source>
        <dbReference type="SAM" id="MobiDB-lite"/>
    </source>
</evidence>
<keyword evidence="3" id="KW-1185">Reference proteome</keyword>
<sequence>MSAEARPVGYDAPVPDFATHYYHPDRPPFSNLSDLDDADVGKVLAALGADVRAGRSARRFGPRYLALRRATERRLRDRFVERGGLPERVSPHYFVLGQSAWFRGLYEPVAEVRLALLEVPSHLVSITFPDSVTSMGLLAEFGVEVTPRPWHGQVFRLEELPDALARYGWPNSARPTSYDGHQHDDFEHYVEVQLWSDGPLENSGPDGWKTRVTDTAAAD</sequence>
<organism evidence="2 3">
    <name type="scientific">Nocardioides flavescens</name>
    <dbReference type="NCBI Taxonomy" id="2691959"/>
    <lineage>
        <taxon>Bacteria</taxon>
        <taxon>Bacillati</taxon>
        <taxon>Actinomycetota</taxon>
        <taxon>Actinomycetes</taxon>
        <taxon>Propionibacteriales</taxon>
        <taxon>Nocardioidaceae</taxon>
        <taxon>Nocardioides</taxon>
    </lineage>
</organism>
<evidence type="ECO:0000313" key="3">
    <source>
        <dbReference type="Proteomes" id="UP000473325"/>
    </source>
</evidence>
<dbReference type="EMBL" id="WUEK01000001">
    <property type="protein sequence ID" value="MXG88209.1"/>
    <property type="molecule type" value="Genomic_DNA"/>
</dbReference>
<feature type="region of interest" description="Disordered" evidence="1">
    <location>
        <begin position="197"/>
        <end position="219"/>
    </location>
</feature>
<protein>
    <submittedName>
        <fullName evidence="2">Uncharacterized protein</fullName>
    </submittedName>
</protein>
<dbReference type="Proteomes" id="UP000473325">
    <property type="component" value="Unassembled WGS sequence"/>
</dbReference>
<dbReference type="AlphaFoldDB" id="A0A6L7EW51"/>
<dbReference type="RefSeq" id="WP_160874405.1">
    <property type="nucleotide sequence ID" value="NZ_WUEK01000001.1"/>
</dbReference>
<accession>A0A6L7EW51</accession>
<evidence type="ECO:0000313" key="2">
    <source>
        <dbReference type="EMBL" id="MXG88209.1"/>
    </source>
</evidence>
<reference evidence="2 3" key="1">
    <citation type="submission" date="2019-12" db="EMBL/GenBank/DDBJ databases">
        <authorList>
            <person name="Kun Z."/>
        </authorList>
    </citation>
    <scope>NUCLEOTIDE SEQUENCE [LARGE SCALE GENOMIC DNA]</scope>
    <source>
        <strain evidence="2 3">YIM 123512</strain>
    </source>
</reference>
<gene>
    <name evidence="2" type="ORF">GRQ65_01430</name>
</gene>
<comment type="caution">
    <text evidence="2">The sequence shown here is derived from an EMBL/GenBank/DDBJ whole genome shotgun (WGS) entry which is preliminary data.</text>
</comment>